<dbReference type="AlphaFoldDB" id="A0A1S1VAD3"/>
<evidence type="ECO:0000256" key="2">
    <source>
        <dbReference type="ARBA" id="ARBA00022649"/>
    </source>
</evidence>
<dbReference type="GO" id="GO:0006402">
    <property type="term" value="P:mRNA catabolic process"/>
    <property type="evidence" value="ECO:0007669"/>
    <property type="project" value="TreeGrafter"/>
</dbReference>
<dbReference type="Gene3D" id="2.30.30.110">
    <property type="match status" value="1"/>
</dbReference>
<keyword evidence="4" id="KW-1185">Reference proteome</keyword>
<comment type="similarity">
    <text evidence="1">Belongs to the PemK/MazF family.</text>
</comment>
<evidence type="ECO:0000313" key="3">
    <source>
        <dbReference type="EMBL" id="OHW63380.1"/>
    </source>
</evidence>
<reference evidence="3 4" key="1">
    <citation type="submission" date="2016-09" db="EMBL/GenBank/DDBJ databases">
        <title>Genome sequence of Eubacterium angustum.</title>
        <authorList>
            <person name="Poehlein A."/>
            <person name="Daniel R."/>
        </authorList>
    </citation>
    <scope>NUCLEOTIDE SEQUENCE [LARGE SCALE GENOMIC DNA]</scope>
    <source>
        <strain evidence="3 4">DSM 1989</strain>
    </source>
</reference>
<dbReference type="Proteomes" id="UP000180254">
    <property type="component" value="Unassembled WGS sequence"/>
</dbReference>
<dbReference type="STRING" id="39480.EUAN_02440"/>
<dbReference type="Pfam" id="PF02452">
    <property type="entry name" value="PemK_toxin"/>
    <property type="match status" value="1"/>
</dbReference>
<accession>A0A1S1VAD3</accession>
<keyword evidence="3" id="KW-0378">Hydrolase</keyword>
<dbReference type="RefSeq" id="WP_097678037.1">
    <property type="nucleotide sequence ID" value="NZ_MKIE01000001.1"/>
</dbReference>
<dbReference type="PANTHER" id="PTHR33988">
    <property type="entry name" value="ENDORIBONUCLEASE MAZF-RELATED"/>
    <property type="match status" value="1"/>
</dbReference>
<proteinExistence type="inferred from homology"/>
<evidence type="ECO:0000313" key="4">
    <source>
        <dbReference type="Proteomes" id="UP000180254"/>
    </source>
</evidence>
<dbReference type="InterPro" id="IPR003477">
    <property type="entry name" value="PemK-like"/>
</dbReference>
<dbReference type="SUPFAM" id="SSF50118">
    <property type="entry name" value="Cell growth inhibitor/plasmid maintenance toxic component"/>
    <property type="match status" value="1"/>
</dbReference>
<dbReference type="InterPro" id="IPR011067">
    <property type="entry name" value="Plasmid_toxin/cell-grow_inhib"/>
</dbReference>
<sequence length="112" mass="12603">MAYIPKQGDIVYLNFNPQAGHEQARTRPALVVSKDAFNQFTRKAAILCPITNTDRGLPFQVKLDERTKTTGVILCDQVKSLDISARNISFKEQIPQDILEEVIDILIGFIEV</sequence>
<gene>
    <name evidence="3" type="primary">pemK</name>
    <name evidence="3" type="ORF">EUAN_02440</name>
</gene>
<protein>
    <submittedName>
        <fullName evidence="3">mRNA interferase PemK</fullName>
        <ecNumber evidence="3">3.1.-.-</ecNumber>
    </submittedName>
</protein>
<dbReference type="GO" id="GO:0004521">
    <property type="term" value="F:RNA endonuclease activity"/>
    <property type="evidence" value="ECO:0007669"/>
    <property type="project" value="TreeGrafter"/>
</dbReference>
<evidence type="ECO:0000256" key="1">
    <source>
        <dbReference type="ARBA" id="ARBA00007521"/>
    </source>
</evidence>
<keyword evidence="2" id="KW-1277">Toxin-antitoxin system</keyword>
<dbReference type="OrthoDB" id="9808744at2"/>
<dbReference type="EMBL" id="MKIE01000001">
    <property type="protein sequence ID" value="OHW63380.1"/>
    <property type="molecule type" value="Genomic_DNA"/>
</dbReference>
<dbReference type="GO" id="GO:0003677">
    <property type="term" value="F:DNA binding"/>
    <property type="evidence" value="ECO:0007669"/>
    <property type="project" value="InterPro"/>
</dbReference>
<name>A0A1S1VAD3_9FIRM</name>
<dbReference type="GO" id="GO:0016075">
    <property type="term" value="P:rRNA catabolic process"/>
    <property type="evidence" value="ECO:0007669"/>
    <property type="project" value="TreeGrafter"/>
</dbReference>
<organism evidence="3 4">
    <name type="scientific">Andreesenia angusta</name>
    <dbReference type="NCBI Taxonomy" id="39480"/>
    <lineage>
        <taxon>Bacteria</taxon>
        <taxon>Bacillati</taxon>
        <taxon>Bacillota</taxon>
        <taxon>Tissierellia</taxon>
        <taxon>Tissierellales</taxon>
        <taxon>Gottschalkiaceae</taxon>
        <taxon>Andreesenia</taxon>
    </lineage>
</organism>
<dbReference type="GO" id="GO:0016787">
    <property type="term" value="F:hydrolase activity"/>
    <property type="evidence" value="ECO:0007669"/>
    <property type="project" value="UniProtKB-KW"/>
</dbReference>
<dbReference type="PANTHER" id="PTHR33988:SF3">
    <property type="entry name" value="ENDORIBONUCLEASE TOXIN CHPB-RELATED"/>
    <property type="match status" value="1"/>
</dbReference>
<dbReference type="EC" id="3.1.-.-" evidence="3"/>
<comment type="caution">
    <text evidence="3">The sequence shown here is derived from an EMBL/GenBank/DDBJ whole genome shotgun (WGS) entry which is preliminary data.</text>
</comment>